<gene>
    <name evidence="1" type="ORF">EV213_101203</name>
</gene>
<keyword evidence="2" id="KW-1185">Reference proteome</keyword>
<evidence type="ECO:0000313" key="2">
    <source>
        <dbReference type="Proteomes" id="UP000295632"/>
    </source>
</evidence>
<reference evidence="1 2" key="1">
    <citation type="submission" date="2019-03" db="EMBL/GenBank/DDBJ databases">
        <title>Genomic Encyclopedia of Type Strains, Phase IV (KMG-IV): sequencing the most valuable type-strain genomes for metagenomic binning, comparative biology and taxonomic classification.</title>
        <authorList>
            <person name="Goeker M."/>
        </authorList>
    </citation>
    <scope>NUCLEOTIDE SEQUENCE [LARGE SCALE GENOMIC DNA]</scope>
    <source>
        <strain evidence="1 2">DSM 28697</strain>
    </source>
</reference>
<dbReference type="EMBL" id="SNYJ01000001">
    <property type="protein sequence ID" value="TDQ42774.1"/>
    <property type="molecule type" value="Genomic_DNA"/>
</dbReference>
<comment type="caution">
    <text evidence="1">The sequence shown here is derived from an EMBL/GenBank/DDBJ whole genome shotgun (WGS) entry which is preliminary data.</text>
</comment>
<sequence>MARIWRYEPDFAFKSLAIHHLGIHVKSLFKAVTVLQTYGFVVEGWKQIEEEHLCFLRKDDKVLEIIEGGEAAEWYHVSVAMPLDDRLIEEHLYRKGYRRDIQTYDINGVGTSNFYTHPLCFSVELVLTG</sequence>
<evidence type="ECO:0000313" key="1">
    <source>
        <dbReference type="EMBL" id="TDQ42774.1"/>
    </source>
</evidence>
<name>A0A4R6UHY1_9BACI</name>
<protein>
    <recommendedName>
        <fullName evidence="3">Glyoxalase/bleomycin resistance protein/dioxygenase superfamily protein</fullName>
    </recommendedName>
</protein>
<dbReference type="RefSeq" id="WP_133578608.1">
    <property type="nucleotide sequence ID" value="NZ_SNYJ01000001.1"/>
</dbReference>
<accession>A0A4R6UHY1</accession>
<organism evidence="1 2">
    <name type="scientific">Aureibacillus halotolerans</name>
    <dbReference type="NCBI Taxonomy" id="1508390"/>
    <lineage>
        <taxon>Bacteria</taxon>
        <taxon>Bacillati</taxon>
        <taxon>Bacillota</taxon>
        <taxon>Bacilli</taxon>
        <taxon>Bacillales</taxon>
        <taxon>Bacillaceae</taxon>
        <taxon>Aureibacillus</taxon>
    </lineage>
</organism>
<proteinExistence type="predicted"/>
<dbReference type="Proteomes" id="UP000295632">
    <property type="component" value="Unassembled WGS sequence"/>
</dbReference>
<evidence type="ECO:0008006" key="3">
    <source>
        <dbReference type="Google" id="ProtNLM"/>
    </source>
</evidence>
<dbReference type="AlphaFoldDB" id="A0A4R6UHY1"/>